<dbReference type="GeneID" id="77848160"/>
<protein>
    <submittedName>
        <fullName evidence="2">Uncharacterized protein</fullName>
    </submittedName>
</protein>
<name>K0XBH1_9BACT</name>
<proteinExistence type="inferred from homology"/>
<accession>K0XBH1</accession>
<sequence>MRVNLTIILLACIASLSGQNVKVTKHYEITPSVGQSAFYPILSPDGNRIVYTSENFSGLKSYDFASGKNQIITTAEGAGFDPIFSTDGSTVYYRPQSIINGRVHRSLKEYNLIEKAEKQLIAPTRDLKRPVAISGGMEVVADNKLMKSTGSQISGNYVYSIIKEGKIIVCDGKNTRILRPYGDKVESYLWTAVSPDGSKIVTYAIGVGTVVLDMQGNILAELGDYESPTWYGNDFVAAMKATDDGHQFTSSKIVLLDCNSKQVHDLTSPSEMGMNPSASAEAGRIVYSTVEGKLFMLELNVTK</sequence>
<dbReference type="eggNOG" id="COG0823">
    <property type="taxonomic scope" value="Bacteria"/>
</dbReference>
<dbReference type="PANTHER" id="PTHR36842">
    <property type="entry name" value="PROTEIN TOLB HOMOLOG"/>
    <property type="match status" value="1"/>
</dbReference>
<dbReference type="SUPFAM" id="SSF69304">
    <property type="entry name" value="Tricorn protease N-terminal domain"/>
    <property type="match status" value="1"/>
</dbReference>
<evidence type="ECO:0000313" key="2">
    <source>
        <dbReference type="EMBL" id="EJZ65119.1"/>
    </source>
</evidence>
<gene>
    <name evidence="2" type="ORF">HMPREF9448_00849</name>
</gene>
<dbReference type="HOGENOM" id="CLU_914846_0_0_10"/>
<comment type="similarity">
    <text evidence="1">Belongs to the TolB family.</text>
</comment>
<dbReference type="InterPro" id="IPR011042">
    <property type="entry name" value="6-blade_b-propeller_TolB-like"/>
</dbReference>
<dbReference type="Proteomes" id="UP000006044">
    <property type="component" value="Unassembled WGS sequence"/>
</dbReference>
<comment type="caution">
    <text evidence="2">The sequence shown here is derived from an EMBL/GenBank/DDBJ whole genome shotgun (WGS) entry which is preliminary data.</text>
</comment>
<keyword evidence="3" id="KW-1185">Reference proteome</keyword>
<dbReference type="RefSeq" id="WP_008861343.1">
    <property type="nucleotide sequence ID" value="NZ_CAXSYG010000007.1"/>
</dbReference>
<dbReference type="Pfam" id="PF07676">
    <property type="entry name" value="PD40"/>
    <property type="match status" value="1"/>
</dbReference>
<dbReference type="AlphaFoldDB" id="K0XBH1"/>
<dbReference type="STRING" id="742726.HMPREF9448_00849"/>
<evidence type="ECO:0000313" key="3">
    <source>
        <dbReference type="Proteomes" id="UP000006044"/>
    </source>
</evidence>
<organism evidence="2 3">
    <name type="scientific">Barnesiella intestinihominis YIT 11860</name>
    <dbReference type="NCBI Taxonomy" id="742726"/>
    <lineage>
        <taxon>Bacteria</taxon>
        <taxon>Pseudomonadati</taxon>
        <taxon>Bacteroidota</taxon>
        <taxon>Bacteroidia</taxon>
        <taxon>Bacteroidales</taxon>
        <taxon>Barnesiellaceae</taxon>
        <taxon>Barnesiella</taxon>
    </lineage>
</organism>
<evidence type="ECO:0000256" key="1">
    <source>
        <dbReference type="ARBA" id="ARBA00009820"/>
    </source>
</evidence>
<dbReference type="EMBL" id="ADLE01000007">
    <property type="protein sequence ID" value="EJZ65119.1"/>
    <property type="molecule type" value="Genomic_DNA"/>
</dbReference>
<dbReference type="OrthoDB" id="1075535at2"/>
<reference evidence="2 3" key="1">
    <citation type="submission" date="2012-08" db="EMBL/GenBank/DDBJ databases">
        <title>The Genome Sequence of Barnesiella intestinihominis YIT 11860.</title>
        <authorList>
            <consortium name="The Broad Institute Genome Sequencing Platform"/>
            <person name="Earl A."/>
            <person name="Ward D."/>
            <person name="Feldgarden M."/>
            <person name="Gevers D."/>
            <person name="Morotomi M."/>
            <person name="Walker B."/>
            <person name="Young S.K."/>
            <person name="Zeng Q."/>
            <person name="Gargeya S."/>
            <person name="Fitzgerald M."/>
            <person name="Haas B."/>
            <person name="Abouelleil A."/>
            <person name="Alvarado L."/>
            <person name="Arachchi H.M."/>
            <person name="Berlin A.M."/>
            <person name="Chapman S.B."/>
            <person name="Goldberg J."/>
            <person name="Griggs A."/>
            <person name="Gujja S."/>
            <person name="Hansen M."/>
            <person name="Howarth C."/>
            <person name="Imamovic A."/>
            <person name="Larimer J."/>
            <person name="McCowen C."/>
            <person name="Montmayeur A."/>
            <person name="Murphy C."/>
            <person name="Neiman D."/>
            <person name="Pearson M."/>
            <person name="Priest M."/>
            <person name="Roberts A."/>
            <person name="Saif S."/>
            <person name="Shea T."/>
            <person name="Sisk P."/>
            <person name="Sykes S."/>
            <person name="Wortman J."/>
            <person name="Nusbaum C."/>
            <person name="Birren B."/>
        </authorList>
    </citation>
    <scope>NUCLEOTIDE SEQUENCE [LARGE SCALE GENOMIC DNA]</scope>
    <source>
        <strain evidence="2 3">YIT 11860</strain>
    </source>
</reference>
<dbReference type="InterPro" id="IPR011659">
    <property type="entry name" value="WD40"/>
</dbReference>
<dbReference type="Gene3D" id="2.120.10.30">
    <property type="entry name" value="TolB, C-terminal domain"/>
    <property type="match status" value="1"/>
</dbReference>
<dbReference type="PANTHER" id="PTHR36842:SF1">
    <property type="entry name" value="PROTEIN TOLB"/>
    <property type="match status" value="1"/>
</dbReference>